<evidence type="ECO:0000313" key="2">
    <source>
        <dbReference type="Proteomes" id="UP001234297"/>
    </source>
</evidence>
<evidence type="ECO:0000313" key="1">
    <source>
        <dbReference type="EMBL" id="KAJ8619722.1"/>
    </source>
</evidence>
<gene>
    <name evidence="1" type="ORF">MRB53_028251</name>
</gene>
<reference evidence="1 2" key="1">
    <citation type="journal article" date="2022" name="Hortic Res">
        <title>A haplotype resolved chromosomal level avocado genome allows analysis of novel avocado genes.</title>
        <authorList>
            <person name="Nath O."/>
            <person name="Fletcher S.J."/>
            <person name="Hayward A."/>
            <person name="Shaw L.M."/>
            <person name="Masouleh A.K."/>
            <person name="Furtado A."/>
            <person name="Henry R.J."/>
            <person name="Mitter N."/>
        </authorList>
    </citation>
    <scope>NUCLEOTIDE SEQUENCE [LARGE SCALE GENOMIC DNA]</scope>
    <source>
        <strain evidence="2">cv. Hass</strain>
    </source>
</reference>
<dbReference type="EMBL" id="CM056817">
    <property type="protein sequence ID" value="KAJ8619722.1"/>
    <property type="molecule type" value="Genomic_DNA"/>
</dbReference>
<proteinExistence type="predicted"/>
<protein>
    <submittedName>
        <fullName evidence="1">Uncharacterized protein</fullName>
    </submittedName>
</protein>
<comment type="caution">
    <text evidence="1">The sequence shown here is derived from an EMBL/GenBank/DDBJ whole genome shotgun (WGS) entry which is preliminary data.</text>
</comment>
<dbReference type="Proteomes" id="UP001234297">
    <property type="component" value="Chromosome 9"/>
</dbReference>
<accession>A0ACC2KEZ7</accession>
<name>A0ACC2KEZ7_PERAE</name>
<organism evidence="1 2">
    <name type="scientific">Persea americana</name>
    <name type="common">Avocado</name>
    <dbReference type="NCBI Taxonomy" id="3435"/>
    <lineage>
        <taxon>Eukaryota</taxon>
        <taxon>Viridiplantae</taxon>
        <taxon>Streptophyta</taxon>
        <taxon>Embryophyta</taxon>
        <taxon>Tracheophyta</taxon>
        <taxon>Spermatophyta</taxon>
        <taxon>Magnoliopsida</taxon>
        <taxon>Magnoliidae</taxon>
        <taxon>Laurales</taxon>
        <taxon>Lauraceae</taxon>
        <taxon>Persea</taxon>
    </lineage>
</organism>
<keyword evidence="2" id="KW-1185">Reference proteome</keyword>
<sequence>MSPHHLACHHCALPEEEEEQRWVSASMFLVAGPNREEEENPSLWVCFKLPRFCRRTSPEKERRNSENRDPRQKHLDLFLRFLCYVIVDHKTNLFCVVNL</sequence>